<dbReference type="Pfam" id="PF14226">
    <property type="entry name" value="DIOX_N"/>
    <property type="match status" value="1"/>
</dbReference>
<keyword evidence="14" id="KW-0223">Dioxygenase</keyword>
<dbReference type="AlphaFoldDB" id="A0A2T6BKM2"/>
<dbReference type="InterPro" id="IPR050231">
    <property type="entry name" value="Iron_ascorbate_oxido_reductase"/>
</dbReference>
<dbReference type="Pfam" id="PF03171">
    <property type="entry name" value="2OG-FeII_Oxy"/>
    <property type="match status" value="1"/>
</dbReference>
<keyword evidence="6" id="KW-0266">Ethylene biosynthesis</keyword>
<comment type="cofactor">
    <cofactor evidence="1">
        <name>Fe(2+)</name>
        <dbReference type="ChEBI" id="CHEBI:29033"/>
    </cofactor>
</comment>
<dbReference type="RefSeq" id="WP_107844785.1">
    <property type="nucleotide sequence ID" value="NZ_QBKS01000001.1"/>
</dbReference>
<dbReference type="InterPro" id="IPR026992">
    <property type="entry name" value="DIOX_N"/>
</dbReference>
<dbReference type="GO" id="GO:0051213">
    <property type="term" value="F:dioxygenase activity"/>
    <property type="evidence" value="ECO:0007669"/>
    <property type="project" value="UniProtKB-KW"/>
</dbReference>
<dbReference type="InterPro" id="IPR005123">
    <property type="entry name" value="Oxoglu/Fe-dep_dioxygenase_dom"/>
</dbReference>
<evidence type="ECO:0000256" key="12">
    <source>
        <dbReference type="SAM" id="MobiDB-lite"/>
    </source>
</evidence>
<evidence type="ECO:0000256" key="11">
    <source>
        <dbReference type="RuleBase" id="RU003682"/>
    </source>
</evidence>
<dbReference type="EMBL" id="QBKS01000001">
    <property type="protein sequence ID" value="PTX56605.1"/>
    <property type="molecule type" value="Genomic_DNA"/>
</dbReference>
<accession>A0A2T6BKM2</accession>
<dbReference type="GO" id="GO:0046872">
    <property type="term" value="F:metal ion binding"/>
    <property type="evidence" value="ECO:0007669"/>
    <property type="project" value="UniProtKB-KW"/>
</dbReference>
<feature type="region of interest" description="Disordered" evidence="12">
    <location>
        <begin position="304"/>
        <end position="325"/>
    </location>
</feature>
<dbReference type="EC" id="1.13.12.19" evidence="4"/>
<dbReference type="Gene3D" id="2.60.120.330">
    <property type="entry name" value="B-lactam Antibiotic, Isopenicillin N Synthase, Chain"/>
    <property type="match status" value="1"/>
</dbReference>
<organism evidence="14 15">
    <name type="scientific">Litoreibacter ponti</name>
    <dbReference type="NCBI Taxonomy" id="1510457"/>
    <lineage>
        <taxon>Bacteria</taxon>
        <taxon>Pseudomonadati</taxon>
        <taxon>Pseudomonadota</taxon>
        <taxon>Alphaproteobacteria</taxon>
        <taxon>Rhodobacterales</taxon>
        <taxon>Roseobacteraceae</taxon>
        <taxon>Litoreibacter</taxon>
    </lineage>
</organism>
<evidence type="ECO:0000256" key="1">
    <source>
        <dbReference type="ARBA" id="ARBA00001954"/>
    </source>
</evidence>
<comment type="similarity">
    <text evidence="11">Belongs to the iron/ascorbate-dependent oxidoreductase family.</text>
</comment>
<evidence type="ECO:0000256" key="7">
    <source>
        <dbReference type="ARBA" id="ARBA00031011"/>
    </source>
</evidence>
<dbReference type="InterPro" id="IPR027443">
    <property type="entry name" value="IPNS-like_sf"/>
</dbReference>
<protein>
    <recommendedName>
        <fullName evidence="5">2-oxoglutarate-dependent ethylene/succinate-forming enzyme</fullName>
        <ecNumber evidence="4">1.13.12.19</ecNumber>
        <ecNumber evidence="3">1.14.20.7</ecNumber>
    </recommendedName>
    <alternativeName>
        <fullName evidence="7">2-oxoglutarate dioxygenase (ethylene-forming)</fullName>
    </alternativeName>
    <alternativeName>
        <fullName evidence="8">2-oxoglutarate/L-arginine monooxygenase/decarboxylase (succinate-forming)</fullName>
    </alternativeName>
</protein>
<evidence type="ECO:0000313" key="15">
    <source>
        <dbReference type="Proteomes" id="UP000243978"/>
    </source>
</evidence>
<dbReference type="EC" id="1.14.20.7" evidence="3"/>
<keyword evidence="11" id="KW-0560">Oxidoreductase</keyword>
<dbReference type="SUPFAM" id="SSF51197">
    <property type="entry name" value="Clavaminate synthase-like"/>
    <property type="match status" value="1"/>
</dbReference>
<evidence type="ECO:0000256" key="4">
    <source>
        <dbReference type="ARBA" id="ARBA00012531"/>
    </source>
</evidence>
<gene>
    <name evidence="14" type="ORF">C8N43_1265</name>
</gene>
<dbReference type="Proteomes" id="UP000243978">
    <property type="component" value="Unassembled WGS sequence"/>
</dbReference>
<name>A0A2T6BKM2_9RHOB</name>
<evidence type="ECO:0000256" key="6">
    <source>
        <dbReference type="ARBA" id="ARBA00022666"/>
    </source>
</evidence>
<dbReference type="GO" id="GO:0102276">
    <property type="term" value="F:2-oxoglutarate oxygenase/decarboxylase (ethylene-forming) activity"/>
    <property type="evidence" value="ECO:0007669"/>
    <property type="project" value="UniProtKB-EC"/>
</dbReference>
<sequence length="325" mass="35337">MAETEFAQARQLDTGAIPVIDIAGALDGSDLPGVAAQIRAAATDVGFFYIKGHGIAPELMAQAFAVARDFFALPEAMKTRVAVGTDQRGWMATGMSRLAGSKTHDLKEVFFWGSEIAPDDPDLAAAKPLVALNKWPADFPRLRAELFPYYDALCAVAAEVLSAVAVSLEVDADVFRPHYVRPMARGQLVYYPPSSEADEVEERFGVAPHTDFGVLTFLLQDDSGGLQVRLPTGDWVEAPPLPGTLVCNIGDLLQRWSNDRFVSTVHRVINRSAEARYSIPIFFDPHTDTVIDPRDLGAMEPKHAPVTAGGHIAGRNAASFKQHRR</sequence>
<proteinExistence type="inferred from homology"/>
<feature type="domain" description="Fe2OG dioxygenase" evidence="13">
    <location>
        <begin position="176"/>
        <end position="285"/>
    </location>
</feature>
<evidence type="ECO:0000313" key="14">
    <source>
        <dbReference type="EMBL" id="PTX56605.1"/>
    </source>
</evidence>
<dbReference type="PROSITE" id="PS51471">
    <property type="entry name" value="FE2OG_OXY"/>
    <property type="match status" value="1"/>
</dbReference>
<reference evidence="14 15" key="1">
    <citation type="submission" date="2018-04" db="EMBL/GenBank/DDBJ databases">
        <title>Genomic Encyclopedia of Archaeal and Bacterial Type Strains, Phase II (KMG-II): from individual species to whole genera.</title>
        <authorList>
            <person name="Goeker M."/>
        </authorList>
    </citation>
    <scope>NUCLEOTIDE SEQUENCE [LARGE SCALE GENOMIC DNA]</scope>
    <source>
        <strain evidence="14 15">DSM 100977</strain>
    </source>
</reference>
<dbReference type="PANTHER" id="PTHR47990">
    <property type="entry name" value="2-OXOGLUTARATE (2OG) AND FE(II)-DEPENDENT OXYGENASE SUPERFAMILY PROTEIN-RELATED"/>
    <property type="match status" value="1"/>
</dbReference>
<comment type="pathway">
    <text evidence="2">Alkene biosynthesis; ethylene biosynthesis via 2-oxoglutarate.</text>
</comment>
<keyword evidence="11" id="KW-0408">Iron</keyword>
<dbReference type="InterPro" id="IPR044861">
    <property type="entry name" value="IPNS-like_FE2OG_OXY"/>
</dbReference>
<comment type="catalytic activity">
    <reaction evidence="9">
        <text>2-oxoglutarate + O2 + 2 H(+) = ethene + 3 CO2 + H2O</text>
        <dbReference type="Rhea" id="RHEA:31523"/>
        <dbReference type="ChEBI" id="CHEBI:15377"/>
        <dbReference type="ChEBI" id="CHEBI:15378"/>
        <dbReference type="ChEBI" id="CHEBI:15379"/>
        <dbReference type="ChEBI" id="CHEBI:16526"/>
        <dbReference type="ChEBI" id="CHEBI:16810"/>
        <dbReference type="ChEBI" id="CHEBI:18153"/>
        <dbReference type="EC" id="1.13.12.19"/>
    </reaction>
</comment>
<evidence type="ECO:0000256" key="10">
    <source>
        <dbReference type="ARBA" id="ARBA00049359"/>
    </source>
</evidence>
<dbReference type="OrthoDB" id="21825at2"/>
<dbReference type="GO" id="GO:0009693">
    <property type="term" value="P:ethylene biosynthetic process"/>
    <property type="evidence" value="ECO:0007669"/>
    <property type="project" value="UniProtKB-KW"/>
</dbReference>
<dbReference type="PRINTS" id="PR00682">
    <property type="entry name" value="IPNSYNTHASE"/>
</dbReference>
<keyword evidence="15" id="KW-1185">Reference proteome</keyword>
<evidence type="ECO:0000256" key="2">
    <source>
        <dbReference type="ARBA" id="ARBA00004767"/>
    </source>
</evidence>
<evidence type="ECO:0000259" key="13">
    <source>
        <dbReference type="PROSITE" id="PS51471"/>
    </source>
</evidence>
<comment type="caution">
    <text evidence="14">The sequence shown here is derived from an EMBL/GenBank/DDBJ whole genome shotgun (WGS) entry which is preliminary data.</text>
</comment>
<keyword evidence="11" id="KW-0479">Metal-binding</keyword>
<evidence type="ECO:0000256" key="5">
    <source>
        <dbReference type="ARBA" id="ARBA00019045"/>
    </source>
</evidence>
<evidence type="ECO:0000256" key="3">
    <source>
        <dbReference type="ARBA" id="ARBA00012293"/>
    </source>
</evidence>
<evidence type="ECO:0000256" key="8">
    <source>
        <dbReference type="ARBA" id="ARBA00031282"/>
    </source>
</evidence>
<comment type="catalytic activity">
    <reaction evidence="10">
        <text>L-arginine + 2-oxoglutarate + O2 = guanidine + L-glutamate 5-semialdehyde + succinate + CO2</text>
        <dbReference type="Rhea" id="RHEA:31535"/>
        <dbReference type="ChEBI" id="CHEBI:15379"/>
        <dbReference type="ChEBI" id="CHEBI:16526"/>
        <dbReference type="ChEBI" id="CHEBI:16810"/>
        <dbReference type="ChEBI" id="CHEBI:30031"/>
        <dbReference type="ChEBI" id="CHEBI:30087"/>
        <dbReference type="ChEBI" id="CHEBI:32682"/>
        <dbReference type="ChEBI" id="CHEBI:58066"/>
        <dbReference type="EC" id="1.14.20.7"/>
    </reaction>
</comment>
<evidence type="ECO:0000256" key="9">
    <source>
        <dbReference type="ARBA" id="ARBA00047725"/>
    </source>
</evidence>